<dbReference type="PANTHER" id="PTHR35037:SF3">
    <property type="entry name" value="C-TERMINAL REGION OF AIDA-LIKE PROTEIN"/>
    <property type="match status" value="1"/>
</dbReference>
<dbReference type="OrthoDB" id="8656334at2"/>
<reference evidence="3 4" key="1">
    <citation type="submission" date="2017-09" db="EMBL/GenBank/DDBJ databases">
        <title>Genomic, metabolic, and phenotypic characteristics of bacterial isolates from the natural microbiome of the model nematode Caenorhabditis elegans.</title>
        <authorList>
            <person name="Zimmermann J."/>
            <person name="Obeng N."/>
            <person name="Yang W."/>
            <person name="Obeng O."/>
            <person name="Kissoyan K."/>
            <person name="Pees B."/>
            <person name="Dirksen P."/>
            <person name="Hoppner M."/>
            <person name="Franke A."/>
            <person name="Rosenstiel P."/>
            <person name="Leippe M."/>
            <person name="Dierking K."/>
            <person name="Kaleta C."/>
            <person name="Schulenburg H."/>
        </authorList>
    </citation>
    <scope>NUCLEOTIDE SEQUENCE [LARGE SCALE GENOMIC DNA]</scope>
    <source>
        <strain evidence="3 4">MYb73</strain>
    </source>
</reference>
<evidence type="ECO:0000256" key="1">
    <source>
        <dbReference type="ARBA" id="ARBA00022729"/>
    </source>
</evidence>
<evidence type="ECO:0000313" key="4">
    <source>
        <dbReference type="Proteomes" id="UP000239477"/>
    </source>
</evidence>
<dbReference type="InterPro" id="IPR043990">
    <property type="entry name" value="AC_1"/>
</dbReference>
<dbReference type="SMART" id="SM00869">
    <property type="entry name" value="Autotransporter"/>
    <property type="match status" value="1"/>
</dbReference>
<proteinExistence type="predicted"/>
<evidence type="ECO:0000313" key="3">
    <source>
        <dbReference type="EMBL" id="AVJ26041.1"/>
    </source>
</evidence>
<dbReference type="InterPro" id="IPR011050">
    <property type="entry name" value="Pectin_lyase_fold/virulence"/>
</dbReference>
<dbReference type="Proteomes" id="UP000239477">
    <property type="component" value="Chromosome"/>
</dbReference>
<dbReference type="RefSeq" id="WP_105237146.1">
    <property type="nucleotide sequence ID" value="NZ_CP023270.1"/>
</dbReference>
<dbReference type="NCBIfam" id="TIGR02601">
    <property type="entry name" value="autotrns_rpt"/>
    <property type="match status" value="2"/>
</dbReference>
<evidence type="ECO:0000259" key="2">
    <source>
        <dbReference type="PROSITE" id="PS51208"/>
    </source>
</evidence>
<name>A0A2S0I1Y3_9BURK</name>
<dbReference type="InterPro" id="IPR013425">
    <property type="entry name" value="Autotrns_rpt"/>
</dbReference>
<keyword evidence="1" id="KW-0732">Signal</keyword>
<dbReference type="InterPro" id="IPR005546">
    <property type="entry name" value="Autotransporte_beta"/>
</dbReference>
<dbReference type="InterPro" id="IPR036709">
    <property type="entry name" value="Autotransporte_beta_dom_sf"/>
</dbReference>
<dbReference type="InterPro" id="IPR012332">
    <property type="entry name" value="Autotransporter_pectin_lyase_C"/>
</dbReference>
<dbReference type="SUPFAM" id="SSF103515">
    <property type="entry name" value="Autotransporter"/>
    <property type="match status" value="1"/>
</dbReference>
<dbReference type="Pfam" id="PF03797">
    <property type="entry name" value="Autotransporter"/>
    <property type="match status" value="1"/>
</dbReference>
<gene>
    <name evidence="3" type="ORF">CLM73_02300</name>
</gene>
<feature type="domain" description="Autotransporter" evidence="2">
    <location>
        <begin position="507"/>
        <end position="799"/>
    </location>
</feature>
<dbReference type="SUPFAM" id="SSF51126">
    <property type="entry name" value="Pectin lyase-like"/>
    <property type="match status" value="1"/>
</dbReference>
<dbReference type="NCBIfam" id="TIGR01414">
    <property type="entry name" value="autotrans_barl"/>
    <property type="match status" value="1"/>
</dbReference>
<dbReference type="Pfam" id="PF12951">
    <property type="entry name" value="PATR"/>
    <property type="match status" value="3"/>
</dbReference>
<keyword evidence="4" id="KW-1185">Reference proteome</keyword>
<dbReference type="PANTHER" id="PTHR35037">
    <property type="entry name" value="C-TERMINAL REGION OF AIDA-LIKE PROTEIN"/>
    <property type="match status" value="1"/>
</dbReference>
<accession>A0A2S0I1Y3</accession>
<sequence>MIINSGTILTGPVNQDTAIKYGATASNSTLMLREGSQIIGLVDARQSGGKNTLALDGGSALAFDLSKVGGGIGGQYLGFNAFEKTSAGTWTLTGTPGQTLTPWTLSGGWLAIADEALLGDVAGGLTFNGGGLQLDAGLTLQRDIQMLGDGAIRTADGTVSVTLGTISGTGGLTKTGSGTLIIEGDNVSSGTTRIEDGVLRMGAGLSTGSLGTGAVVNNALLVIDRADHLVMSNAISGAGDLRQSGSGTTTLTGPLSYTGITHVDNGMLVLDGTGLGHAAHGIARVVGAGVAGQGLGLINGARLDGWIDGPNVAIDASSRWNVLTDATNPAQGNHFSTVNELHLAGSIAFAPPAGWTDDDAGRTLIANNLVGAGGEVQLHLIPAGGGAVDHLTLIEGATGLTNLTINTAGGFGDPLTGNGLLVVQAGASTDNAFRQTPGQPTQGGAFNYVLVHGARDGAAGLANNWYLQSDLRPEVSLYSQLGNQSLRLSELAVGTFNERMGATDTLARKVYPYAWARSLGALERRDGAARGIEQSQIAANSRLGGLQVGTDLFVANKGISRRSAGMFATAMVSSNDVDHYRASTRSTINAGRSEQTMYGLGAYYTWLDGKGAYADVVTQFSRYGVKTQSAGARGTSLQTTGWGAALSAEAGKAFDIGDESNGLRLEPQAQVMVQHIKLRDSNDDGGRVALPGMHALHSRVSLKLSKAWGEQDDARNHGWLMLNYRHTLGKSSSSYASATQGDIVFENNLDGSRVGLSAGYDRRAGKNTFINVQLNAEQSVGSTSGVRAVGGSVGVKYLF</sequence>
<dbReference type="Gene3D" id="2.40.128.130">
    <property type="entry name" value="Autotransporter beta-domain"/>
    <property type="match status" value="1"/>
</dbReference>
<dbReference type="Gene3D" id="2.160.20.20">
    <property type="match status" value="1"/>
</dbReference>
<dbReference type="GO" id="GO:0019867">
    <property type="term" value="C:outer membrane"/>
    <property type="evidence" value="ECO:0007669"/>
    <property type="project" value="InterPro"/>
</dbReference>
<dbReference type="AlphaFoldDB" id="A0A2S0I1Y3"/>
<dbReference type="EMBL" id="CP023270">
    <property type="protein sequence ID" value="AVJ26041.1"/>
    <property type="molecule type" value="Genomic_DNA"/>
</dbReference>
<dbReference type="InterPro" id="IPR051551">
    <property type="entry name" value="Autotransporter_adhesion"/>
</dbReference>
<dbReference type="Pfam" id="PF18883">
    <property type="entry name" value="AC_1"/>
    <property type="match status" value="1"/>
</dbReference>
<organism evidence="3 4">
    <name type="scientific">Achromobacter spanius</name>
    <dbReference type="NCBI Taxonomy" id="217203"/>
    <lineage>
        <taxon>Bacteria</taxon>
        <taxon>Pseudomonadati</taxon>
        <taxon>Pseudomonadota</taxon>
        <taxon>Betaproteobacteria</taxon>
        <taxon>Burkholderiales</taxon>
        <taxon>Alcaligenaceae</taxon>
        <taxon>Achromobacter</taxon>
    </lineage>
</organism>
<dbReference type="InterPro" id="IPR006315">
    <property type="entry name" value="OM_autotransptr_brl_dom"/>
</dbReference>
<protein>
    <recommendedName>
        <fullName evidence="2">Autotransporter domain-containing protein</fullName>
    </recommendedName>
</protein>
<dbReference type="PROSITE" id="PS51208">
    <property type="entry name" value="AUTOTRANSPORTER"/>
    <property type="match status" value="1"/>
</dbReference>